<dbReference type="Proteomes" id="UP000503640">
    <property type="component" value="Unassembled WGS sequence"/>
</dbReference>
<reference evidence="2" key="1">
    <citation type="journal article" date="2020" name="Appl. Environ. Microbiol.">
        <title>Diazotrophic Anaeromyxobacter Isolates from Soils.</title>
        <authorList>
            <person name="Masuda Y."/>
            <person name="Yamanaka H."/>
            <person name="Xu Z.X."/>
            <person name="Shiratori Y."/>
            <person name="Aono T."/>
            <person name="Amachi S."/>
            <person name="Senoo K."/>
            <person name="Itoh H."/>
        </authorList>
    </citation>
    <scope>NUCLEOTIDE SEQUENCE [LARGE SCALE GENOMIC DNA]</scope>
    <source>
        <strain evidence="2">R267</strain>
    </source>
</reference>
<sequence length="99" mass="10331">MDSSDIGAQLPWVRVTLSAVLARAFQGAASSGGLSSPSTPDHCVGLVAALRSAHAAPLRSHAAANYAVRSVRVRERLLPGGLEPRLTAALVRHRLTPNT</sequence>
<gene>
    <name evidence="1" type="ORF">AMYX_16810</name>
</gene>
<protein>
    <submittedName>
        <fullName evidence="1">Uncharacterized protein</fullName>
    </submittedName>
</protein>
<proteinExistence type="predicted"/>
<keyword evidence="2" id="KW-1185">Reference proteome</keyword>
<evidence type="ECO:0000313" key="2">
    <source>
        <dbReference type="Proteomes" id="UP000503640"/>
    </source>
</evidence>
<dbReference type="AlphaFoldDB" id="A0A7I9VLD9"/>
<accession>A0A7I9VLD9</accession>
<dbReference type="EMBL" id="BJTG01000003">
    <property type="protein sequence ID" value="GEJ56940.1"/>
    <property type="molecule type" value="Genomic_DNA"/>
</dbReference>
<evidence type="ECO:0000313" key="1">
    <source>
        <dbReference type="EMBL" id="GEJ56940.1"/>
    </source>
</evidence>
<comment type="caution">
    <text evidence="1">The sequence shown here is derived from an EMBL/GenBank/DDBJ whole genome shotgun (WGS) entry which is preliminary data.</text>
</comment>
<organism evidence="1 2">
    <name type="scientific">Anaeromyxobacter diazotrophicus</name>
    <dbReference type="NCBI Taxonomy" id="2590199"/>
    <lineage>
        <taxon>Bacteria</taxon>
        <taxon>Pseudomonadati</taxon>
        <taxon>Myxococcota</taxon>
        <taxon>Myxococcia</taxon>
        <taxon>Myxococcales</taxon>
        <taxon>Cystobacterineae</taxon>
        <taxon>Anaeromyxobacteraceae</taxon>
        <taxon>Anaeromyxobacter</taxon>
    </lineage>
</organism>
<name>A0A7I9VLD9_9BACT</name>